<sequence length="269" mass="28601">MTDTAPPPRRYADDVLGGPTDTERARLAAMAAVCDPTTIRVLDERGVGVGWRCLEVGAGGGSIAAWLADRVTGAGHVVATDVDIRHLDVLAGPDLTVLRHDVTRDPAPAGGPFDLIHARFVLEHLPDREYVLDRLRDWLQPGGVLVVESIVKFPLDSSPHPAFRRAMHSIDEALARTIGTDSAWARGFPAPLQARGLVDVGVSVHLPTTGGAGASAQCWALTLTRLRPHIRELGLADDDTLDEALAALADPAFFDLSFATAIAWGRAPG</sequence>
<gene>
    <name evidence="2" type="ordered locus">FRAAL3697</name>
</gene>
<accession>Q0RJH2</accession>
<keyword evidence="2" id="KW-0489">Methyltransferase</keyword>
<keyword evidence="3" id="KW-1185">Reference proteome</keyword>
<dbReference type="InterPro" id="IPR029063">
    <property type="entry name" value="SAM-dependent_MTases_sf"/>
</dbReference>
<dbReference type="Proteomes" id="UP000000657">
    <property type="component" value="Chromosome"/>
</dbReference>
<dbReference type="GO" id="GO:0008168">
    <property type="term" value="F:methyltransferase activity"/>
    <property type="evidence" value="ECO:0007669"/>
    <property type="project" value="UniProtKB-KW"/>
</dbReference>
<dbReference type="PANTHER" id="PTHR43861">
    <property type="entry name" value="TRANS-ACONITATE 2-METHYLTRANSFERASE-RELATED"/>
    <property type="match status" value="1"/>
</dbReference>
<dbReference type="PANTHER" id="PTHR43861:SF3">
    <property type="entry name" value="PUTATIVE (AFU_ORTHOLOGUE AFUA_2G14390)-RELATED"/>
    <property type="match status" value="1"/>
</dbReference>
<evidence type="ECO:0000313" key="2">
    <source>
        <dbReference type="EMBL" id="CAJ62340.1"/>
    </source>
</evidence>
<evidence type="ECO:0000256" key="1">
    <source>
        <dbReference type="ARBA" id="ARBA00022679"/>
    </source>
</evidence>
<evidence type="ECO:0000313" key="3">
    <source>
        <dbReference type="Proteomes" id="UP000000657"/>
    </source>
</evidence>
<dbReference type="SUPFAM" id="SSF53335">
    <property type="entry name" value="S-adenosyl-L-methionine-dependent methyltransferases"/>
    <property type="match status" value="1"/>
</dbReference>
<name>Q0RJH2_FRAAA</name>
<dbReference type="STRING" id="326424.FRAAL3697"/>
<keyword evidence="1" id="KW-0808">Transferase</keyword>
<dbReference type="AlphaFoldDB" id="Q0RJH2"/>
<protein>
    <submittedName>
        <fullName evidence="2">Methyltransferase</fullName>
    </submittedName>
</protein>
<dbReference type="EMBL" id="CT573213">
    <property type="protein sequence ID" value="CAJ62340.1"/>
    <property type="molecule type" value="Genomic_DNA"/>
</dbReference>
<dbReference type="RefSeq" id="WP_011604836.1">
    <property type="nucleotide sequence ID" value="NC_008278.1"/>
</dbReference>
<dbReference type="Pfam" id="PF13489">
    <property type="entry name" value="Methyltransf_23"/>
    <property type="match status" value="1"/>
</dbReference>
<organism evidence="2 3">
    <name type="scientific">Frankia alni (strain DSM 45986 / CECT 9034 / ACN14a)</name>
    <dbReference type="NCBI Taxonomy" id="326424"/>
    <lineage>
        <taxon>Bacteria</taxon>
        <taxon>Bacillati</taxon>
        <taxon>Actinomycetota</taxon>
        <taxon>Actinomycetes</taxon>
        <taxon>Frankiales</taxon>
        <taxon>Frankiaceae</taxon>
        <taxon>Frankia</taxon>
    </lineage>
</organism>
<dbReference type="CDD" id="cd02440">
    <property type="entry name" value="AdoMet_MTases"/>
    <property type="match status" value="1"/>
</dbReference>
<dbReference type="GO" id="GO:0032259">
    <property type="term" value="P:methylation"/>
    <property type="evidence" value="ECO:0007669"/>
    <property type="project" value="UniProtKB-KW"/>
</dbReference>
<reference evidence="2 3" key="1">
    <citation type="journal article" date="2007" name="Genome Res.">
        <title>Genome characteristics of facultatively symbiotic Frankia sp. strains reflect host range and host plant biogeography.</title>
        <authorList>
            <person name="Normand P."/>
            <person name="Lapierre P."/>
            <person name="Tisa L.S."/>
            <person name="Gogarten J.P."/>
            <person name="Alloisio N."/>
            <person name="Bagnarol E."/>
            <person name="Bassi C.A."/>
            <person name="Berry A.M."/>
            <person name="Bickhart D.M."/>
            <person name="Choisne N."/>
            <person name="Couloux A."/>
            <person name="Cournoyer B."/>
            <person name="Cruveiller S."/>
            <person name="Daubin V."/>
            <person name="Demange N."/>
            <person name="Francino M.P."/>
            <person name="Goltsman E."/>
            <person name="Huang Y."/>
            <person name="Kopp O.R."/>
            <person name="Labarre L."/>
            <person name="Lapidus A."/>
            <person name="Lavire C."/>
            <person name="Marechal J."/>
            <person name="Martinez M."/>
            <person name="Mastronunzio J.E."/>
            <person name="Mullin B.C."/>
            <person name="Niemann J."/>
            <person name="Pujic P."/>
            <person name="Rawnsley T."/>
            <person name="Rouy Z."/>
            <person name="Schenowitz C."/>
            <person name="Sellstedt A."/>
            <person name="Tavares F."/>
            <person name="Tomkins J.P."/>
            <person name="Vallenet D."/>
            <person name="Valverde C."/>
            <person name="Wall L.G."/>
            <person name="Wang Y."/>
            <person name="Medigue C."/>
            <person name="Benson D.R."/>
        </authorList>
    </citation>
    <scope>NUCLEOTIDE SEQUENCE [LARGE SCALE GENOMIC DNA]</scope>
    <source>
        <strain evidence="3">DSM 45986 / CECT 9034 / ACN14a</strain>
    </source>
</reference>
<dbReference type="OrthoDB" id="3469983at2"/>
<dbReference type="KEGG" id="fal:FRAAL3697"/>
<dbReference type="HOGENOM" id="CLU_062440_2_1_11"/>
<dbReference type="Gene3D" id="3.40.50.150">
    <property type="entry name" value="Vaccinia Virus protein VP39"/>
    <property type="match status" value="1"/>
</dbReference>
<dbReference type="eggNOG" id="COG2226">
    <property type="taxonomic scope" value="Bacteria"/>
</dbReference>
<proteinExistence type="predicted"/>